<proteinExistence type="predicted"/>
<keyword evidence="2" id="KW-1133">Transmembrane helix</keyword>
<dbReference type="STRING" id="4572.M7Z0Z5"/>
<feature type="compositionally biased region" description="Basic and acidic residues" evidence="1">
    <location>
        <begin position="444"/>
        <end position="455"/>
    </location>
</feature>
<feature type="region of interest" description="Disordered" evidence="1">
    <location>
        <begin position="375"/>
        <end position="455"/>
    </location>
</feature>
<evidence type="ECO:0000256" key="2">
    <source>
        <dbReference type="SAM" id="Phobius"/>
    </source>
</evidence>
<reference evidence="3" key="1">
    <citation type="journal article" date="2013" name="Nature">
        <title>Draft genome of the wheat A-genome progenitor Triticum urartu.</title>
        <authorList>
            <person name="Ling H.Q."/>
            <person name="Zhao S."/>
            <person name="Liu D."/>
            <person name="Wang J."/>
            <person name="Sun H."/>
            <person name="Zhang C."/>
            <person name="Fan H."/>
            <person name="Li D."/>
            <person name="Dong L."/>
            <person name="Tao Y."/>
            <person name="Gao C."/>
            <person name="Wu H."/>
            <person name="Li Y."/>
            <person name="Cui Y."/>
            <person name="Guo X."/>
            <person name="Zheng S."/>
            <person name="Wang B."/>
            <person name="Yu K."/>
            <person name="Liang Q."/>
            <person name="Yang W."/>
            <person name="Lou X."/>
            <person name="Chen J."/>
            <person name="Feng M."/>
            <person name="Jian J."/>
            <person name="Zhang X."/>
            <person name="Luo G."/>
            <person name="Jiang Y."/>
            <person name="Liu J."/>
            <person name="Wang Z."/>
            <person name="Sha Y."/>
            <person name="Zhang B."/>
            <person name="Wu H."/>
            <person name="Tang D."/>
            <person name="Shen Q."/>
            <person name="Xue P."/>
            <person name="Zou S."/>
            <person name="Wang X."/>
            <person name="Liu X."/>
            <person name="Wang F."/>
            <person name="Yang Y."/>
            <person name="An X."/>
            <person name="Dong Z."/>
            <person name="Zhang K."/>
            <person name="Zhang X."/>
            <person name="Luo M.C."/>
            <person name="Dvorak J."/>
            <person name="Tong Y."/>
            <person name="Wang J."/>
            <person name="Yang H."/>
            <person name="Li Z."/>
            <person name="Wang D."/>
            <person name="Zhang A."/>
            <person name="Wang J."/>
        </authorList>
    </citation>
    <scope>NUCLEOTIDE SEQUENCE</scope>
</reference>
<keyword evidence="2" id="KW-0812">Transmembrane</keyword>
<dbReference type="PANTHER" id="PTHR33827:SF13">
    <property type="entry name" value="SAWADEE DOMAIN-CONTAINING PROTEIN"/>
    <property type="match status" value="1"/>
</dbReference>
<dbReference type="OMA" id="SEDHWGI"/>
<dbReference type="InterPro" id="IPR032001">
    <property type="entry name" value="SAWADEE_dom"/>
</dbReference>
<feature type="compositionally biased region" description="Basic and acidic residues" evidence="1">
    <location>
        <begin position="380"/>
        <end position="389"/>
    </location>
</feature>
<dbReference type="Gene3D" id="2.30.30.140">
    <property type="match status" value="1"/>
</dbReference>
<keyword evidence="2" id="KW-0472">Membrane</keyword>
<feature type="compositionally biased region" description="Polar residues" evidence="1">
    <location>
        <begin position="417"/>
        <end position="426"/>
    </location>
</feature>
<gene>
    <name evidence="3" type="ORF">TRIUR3_24308</name>
</gene>
<sequence>MTLLKMLAITFSRMMIFTGITSFYGSILQYARPSSLVRGWVSVSFFAWFIGVVMLGISPSLWFNLIYNTVLEPNKVARVSAFSVGILYGSVKLGILKKIPKAVVYPRKKSVVKTSLTASMKRFEELQKGWTSMTGQAPSLLFRFTDTEVAKMEEVLRDLNAMPKHPVIQGLTDDLNASPDRSGDGKVPVQYNQVRNWFQNQMSAQSRKMMVPPVAEEHHPVAGSYSGNSSSDGGHVQFEANSARNGAWYDVAAFMSHRFIETRDPEVLVRFTWLGPEEDEWVDVCKCVRVRSLQCVDVLPGDLIMCFKEGKEQARYFDAHVLQVQRRRHDVRGCRCRFLVCYDHDHSEDHWGIYNARALNQEFVPLSNVCRRSVHQKAQKPHEMMDVNTDKVTGGGVPIPSDQGGSSDKPVAPLLDSPTSTGSNSVADVEAGGMEATPNGDGADEAHGDKIDVGA</sequence>
<name>M7Z0Z5_TRIUA</name>
<dbReference type="PANTHER" id="PTHR33827">
    <property type="entry name" value="PROTEIN SAWADEE HOMEODOMAIN HOMOLOG 2"/>
    <property type="match status" value="1"/>
</dbReference>
<dbReference type="Pfam" id="PF16719">
    <property type="entry name" value="SAWADEE"/>
    <property type="match status" value="1"/>
</dbReference>
<feature type="transmembrane region" description="Helical" evidence="2">
    <location>
        <begin position="77"/>
        <end position="95"/>
    </location>
</feature>
<feature type="transmembrane region" description="Helical" evidence="2">
    <location>
        <begin position="6"/>
        <end position="27"/>
    </location>
</feature>
<feature type="transmembrane region" description="Helical" evidence="2">
    <location>
        <begin position="39"/>
        <end position="57"/>
    </location>
</feature>
<dbReference type="GO" id="GO:0003682">
    <property type="term" value="F:chromatin binding"/>
    <property type="evidence" value="ECO:0007669"/>
    <property type="project" value="InterPro"/>
</dbReference>
<evidence type="ECO:0000313" key="3">
    <source>
        <dbReference type="EMBL" id="EMS56798.1"/>
    </source>
</evidence>
<dbReference type="AlphaFoldDB" id="M7Z0Z5"/>
<dbReference type="EMBL" id="KD153818">
    <property type="protein sequence ID" value="EMS56798.1"/>
    <property type="molecule type" value="Genomic_DNA"/>
</dbReference>
<dbReference type="Gene3D" id="2.40.50.40">
    <property type="match status" value="1"/>
</dbReference>
<evidence type="ECO:0000256" key="1">
    <source>
        <dbReference type="SAM" id="MobiDB-lite"/>
    </source>
</evidence>
<dbReference type="InterPro" id="IPR039276">
    <property type="entry name" value="SHH1/2"/>
</dbReference>
<dbReference type="eggNOG" id="ENOG502QSY0">
    <property type="taxonomic scope" value="Eukaryota"/>
</dbReference>
<protein>
    <submittedName>
        <fullName evidence="3">Uncharacterized protein</fullName>
    </submittedName>
</protein>
<organism evidence="3">
    <name type="scientific">Triticum urartu</name>
    <name type="common">Red wild einkorn</name>
    <name type="synonym">Crithodium urartu</name>
    <dbReference type="NCBI Taxonomy" id="4572"/>
    <lineage>
        <taxon>Eukaryota</taxon>
        <taxon>Viridiplantae</taxon>
        <taxon>Streptophyta</taxon>
        <taxon>Embryophyta</taxon>
        <taxon>Tracheophyta</taxon>
        <taxon>Spermatophyta</taxon>
        <taxon>Magnoliopsida</taxon>
        <taxon>Liliopsida</taxon>
        <taxon>Poales</taxon>
        <taxon>Poaceae</taxon>
        <taxon>BOP clade</taxon>
        <taxon>Pooideae</taxon>
        <taxon>Triticodae</taxon>
        <taxon>Triticeae</taxon>
        <taxon>Triticinae</taxon>
        <taxon>Triticum</taxon>
    </lineage>
</organism>
<accession>M7Z0Z5</accession>